<evidence type="ECO:0000313" key="11">
    <source>
        <dbReference type="Proteomes" id="UP000070133"/>
    </source>
</evidence>
<dbReference type="Gene3D" id="2.130.10.10">
    <property type="entry name" value="YVTN repeat-like/Quinoprotein amine dehydrogenase"/>
    <property type="match status" value="1"/>
</dbReference>
<keyword evidence="3" id="KW-0677">Repeat</keyword>
<dbReference type="PROSITE" id="PS50082">
    <property type="entry name" value="WD_REPEATS_2"/>
    <property type="match status" value="2"/>
</dbReference>
<dbReference type="InterPro" id="IPR015943">
    <property type="entry name" value="WD40/YVTN_repeat-like_dom_sf"/>
</dbReference>
<feature type="compositionally biased region" description="Low complexity" evidence="8">
    <location>
        <begin position="58"/>
        <end position="70"/>
    </location>
</feature>
<gene>
    <name evidence="6" type="primary">CIA1</name>
    <name evidence="10" type="ORF">AC578_7135</name>
</gene>
<comment type="similarity">
    <text evidence="1">Belongs to the acyl coenzyme A hydrolase family.</text>
</comment>
<evidence type="ECO:0000256" key="2">
    <source>
        <dbReference type="ARBA" id="ARBA00022574"/>
    </source>
</evidence>
<feature type="repeat" description="WD" evidence="7">
    <location>
        <begin position="485"/>
        <end position="517"/>
    </location>
</feature>
<dbReference type="AlphaFoldDB" id="A0A139HWJ3"/>
<evidence type="ECO:0000256" key="5">
    <source>
        <dbReference type="ARBA" id="ARBA00022946"/>
    </source>
</evidence>
<feature type="repeat" description="WD" evidence="7">
    <location>
        <begin position="530"/>
        <end position="561"/>
    </location>
</feature>
<dbReference type="OrthoDB" id="331699at2759"/>
<dbReference type="FunFam" id="3.10.129.10:FF:000038">
    <property type="entry name" value="Acyl-CoA thioester hydrolase"/>
    <property type="match status" value="1"/>
</dbReference>
<evidence type="ECO:0000313" key="10">
    <source>
        <dbReference type="EMBL" id="KXT06841.1"/>
    </source>
</evidence>
<dbReference type="CDD" id="cd03442">
    <property type="entry name" value="BFIT_BACH"/>
    <property type="match status" value="2"/>
</dbReference>
<evidence type="ECO:0000256" key="7">
    <source>
        <dbReference type="PROSITE-ProRule" id="PRU00221"/>
    </source>
</evidence>
<dbReference type="EMBL" id="LFZN01000004">
    <property type="protein sequence ID" value="KXT06841.1"/>
    <property type="molecule type" value="Genomic_DNA"/>
</dbReference>
<dbReference type="PROSITE" id="PS50294">
    <property type="entry name" value="WD_REPEATS_REGION"/>
    <property type="match status" value="2"/>
</dbReference>
<evidence type="ECO:0000259" key="9">
    <source>
        <dbReference type="PROSITE" id="PS51770"/>
    </source>
</evidence>
<dbReference type="Gene3D" id="3.10.129.10">
    <property type="entry name" value="Hotdog Thioesterase"/>
    <property type="match status" value="2"/>
</dbReference>
<keyword evidence="2 7" id="KW-0853">WD repeat</keyword>
<dbReference type="SMART" id="SM00320">
    <property type="entry name" value="WD40"/>
    <property type="match status" value="5"/>
</dbReference>
<reference evidence="10 11" key="1">
    <citation type="submission" date="2015-07" db="EMBL/GenBank/DDBJ databases">
        <title>Comparative genomics of the Sigatoka disease complex on banana suggests a link between parallel evolutionary changes in Pseudocercospora fijiensis and Pseudocercospora eumusae and increased virulence on the banana host.</title>
        <authorList>
            <person name="Chang T.-C."/>
            <person name="Salvucci A."/>
            <person name="Crous P.W."/>
            <person name="Stergiopoulos I."/>
        </authorList>
    </citation>
    <scope>NUCLEOTIDE SEQUENCE [LARGE SCALE GENOMIC DNA]</scope>
    <source>
        <strain evidence="10 11">CBS 114824</strain>
    </source>
</reference>
<protein>
    <recommendedName>
        <fullName evidence="6">Probable cytosolic iron-sulfur protein assembly protein 1</fullName>
    </recommendedName>
</protein>
<dbReference type="GO" id="GO:0097361">
    <property type="term" value="C:cytosolic [4Fe-4S] assembly targeting complex"/>
    <property type="evidence" value="ECO:0007669"/>
    <property type="project" value="InterPro"/>
</dbReference>
<dbReference type="Proteomes" id="UP000070133">
    <property type="component" value="Unassembled WGS sequence"/>
</dbReference>
<evidence type="ECO:0000256" key="4">
    <source>
        <dbReference type="ARBA" id="ARBA00022801"/>
    </source>
</evidence>
<evidence type="ECO:0000256" key="1">
    <source>
        <dbReference type="ARBA" id="ARBA00010458"/>
    </source>
</evidence>
<feature type="region of interest" description="Disordered" evidence="8">
    <location>
        <begin position="707"/>
        <end position="731"/>
    </location>
</feature>
<dbReference type="GO" id="GO:0016226">
    <property type="term" value="P:iron-sulfur cluster assembly"/>
    <property type="evidence" value="ECO:0007669"/>
    <property type="project" value="UniProtKB-UniRule"/>
</dbReference>
<dbReference type="FunFam" id="3.10.129.10:FF:000032">
    <property type="entry name" value="Acyl-CoA thioester hydrolase"/>
    <property type="match status" value="1"/>
</dbReference>
<dbReference type="PANTHER" id="PTHR12655">
    <property type="entry name" value="ACYL-COA THIOESTERASE"/>
    <property type="match status" value="1"/>
</dbReference>
<feature type="domain" description="HotDog ACOT-type" evidence="9">
    <location>
        <begin position="285"/>
        <end position="417"/>
    </location>
</feature>
<dbReference type="InterPro" id="IPR028608">
    <property type="entry name" value="CIAO1/Cia1"/>
</dbReference>
<comment type="function">
    <text evidence="6">Essential component of the cytosolic iron-sulfur (Fe/S) protein assembly machinery. Required for the maturation of extramitochondrial Fe/S proteins.</text>
</comment>
<dbReference type="InterPro" id="IPR033120">
    <property type="entry name" value="HOTDOG_ACOT"/>
</dbReference>
<comment type="caution">
    <text evidence="10">The sequence shown here is derived from an EMBL/GenBank/DDBJ whole genome shotgun (WGS) entry which is preliminary data.</text>
</comment>
<dbReference type="HAMAP" id="MF_03037">
    <property type="entry name" value="ciao1"/>
    <property type="match status" value="1"/>
</dbReference>
<dbReference type="InterPro" id="IPR029069">
    <property type="entry name" value="HotDog_dom_sf"/>
</dbReference>
<dbReference type="STRING" id="321146.A0A139HWJ3"/>
<comment type="similarity">
    <text evidence="6">Belongs to the WD repeat CIA1 family.</text>
</comment>
<dbReference type="GO" id="GO:0047617">
    <property type="term" value="F:fatty acyl-CoA hydrolase activity"/>
    <property type="evidence" value="ECO:0007669"/>
    <property type="project" value="TreeGrafter"/>
</dbReference>
<evidence type="ECO:0000256" key="6">
    <source>
        <dbReference type="HAMAP-Rule" id="MF_03037"/>
    </source>
</evidence>
<dbReference type="SUPFAM" id="SSF54637">
    <property type="entry name" value="Thioesterase/thiol ester dehydrase-isomerase"/>
    <property type="match status" value="2"/>
</dbReference>
<keyword evidence="5" id="KW-0809">Transit peptide</keyword>
<dbReference type="SUPFAM" id="SSF50978">
    <property type="entry name" value="WD40 repeat-like"/>
    <property type="match status" value="1"/>
</dbReference>
<dbReference type="GO" id="GO:0006637">
    <property type="term" value="P:acyl-CoA metabolic process"/>
    <property type="evidence" value="ECO:0007669"/>
    <property type="project" value="TreeGrafter"/>
</dbReference>
<dbReference type="PANTHER" id="PTHR12655:SF0">
    <property type="entry name" value="ACYL-COENZYME A THIOESTERASE 9, MITOCHONDRIAL"/>
    <property type="match status" value="1"/>
</dbReference>
<proteinExistence type="inferred from homology"/>
<keyword evidence="4" id="KW-0378">Hydrolase</keyword>
<feature type="compositionally biased region" description="Basic and acidic residues" evidence="8">
    <location>
        <begin position="71"/>
        <end position="81"/>
    </location>
</feature>
<accession>A0A139HWJ3</accession>
<dbReference type="PROSITE" id="PS51770">
    <property type="entry name" value="HOTDOG_ACOT"/>
    <property type="match status" value="2"/>
</dbReference>
<organism evidence="10 11">
    <name type="scientific">Pseudocercospora eumusae</name>
    <dbReference type="NCBI Taxonomy" id="321146"/>
    <lineage>
        <taxon>Eukaryota</taxon>
        <taxon>Fungi</taxon>
        <taxon>Dikarya</taxon>
        <taxon>Ascomycota</taxon>
        <taxon>Pezizomycotina</taxon>
        <taxon>Dothideomycetes</taxon>
        <taxon>Dothideomycetidae</taxon>
        <taxon>Mycosphaerellales</taxon>
        <taxon>Mycosphaerellaceae</taxon>
        <taxon>Pseudocercospora</taxon>
    </lineage>
</organism>
<dbReference type="InterPro" id="IPR036322">
    <property type="entry name" value="WD40_repeat_dom_sf"/>
</dbReference>
<evidence type="ECO:0000256" key="8">
    <source>
        <dbReference type="SAM" id="MobiDB-lite"/>
    </source>
</evidence>
<keyword evidence="11" id="KW-1185">Reference proteome</keyword>
<feature type="region of interest" description="Disordered" evidence="8">
    <location>
        <begin position="55"/>
        <end position="81"/>
    </location>
</feature>
<evidence type="ECO:0000256" key="3">
    <source>
        <dbReference type="ARBA" id="ARBA00022737"/>
    </source>
</evidence>
<dbReference type="GO" id="GO:0005739">
    <property type="term" value="C:mitochondrion"/>
    <property type="evidence" value="ECO:0007669"/>
    <property type="project" value="TreeGrafter"/>
</dbReference>
<sequence length="787" mass="88142">MASKGHLLRRLARQNCTGALRRHVRQFASSNCRNTDGVFRALTSERVQRPWVEAFREQGQGSQGSTPSQTPKDRDLSPKKMSDSYHSVVLPLAQEPWLLDTYMNASGHIRIGTILMDLDALAGVVAYKHTGDGVTTVTAAFDRITINHPLTEVCDLEYSGQVTYASGRSSMEITLQVAKAPPAGQKPKPEDIMITAKTTMVCLDPATKKPVNIAPVRTDTDEEKRMFAVGEKNSKLRKELAQRSLLKQTPNDEESDLIHAIWQKQLQYHDPHDQLRKPANAHFMDATQLRTASIMQPQYRNRHHFMIFGGYLLKQTFELAFCCAASFAHTRPTFVSLDPSTFQNPVPVGSVLYMTSTVVYTDPPLVAGQNDPAEQRGKRSELTRVQVRVDTKVRDVEHGTAKPTGQFNYTFTVEKDIKVIPRSYTEMMIFDASAGIWKRWEEGAGSGSVGGLGAGGNEVDFTGGLAGGDKDGDEDDDEWRLEVILDGHDSEIKSLAFCPTAPLLATCSRDKSVWVWEELDEDNFETMAVLQDHEGDVKCVAWHPEEQLLASGSYDDRIRLWREDIDDWACCTLLEGHKGTVWWVEFEPASLVGKVTSGEASTDEQKGVVEERTKAGSRLMSCSDDKTIRVWRRIPKDKPEAPTGQGRMPTIWKNSNFEEEWIEEARLPQVHERPIYSISWSKKTGRVVSAGSDGLIFVYEERWRSSEGKDTEMTDSTPPPETKAADKQTSSPTEWVVIAQIENAHDVFEVNHVVWCPRYDKGKTIDGEEMIISTGDDGEVKAWVVED</sequence>
<feature type="domain" description="HotDog ACOT-type" evidence="9">
    <location>
        <begin position="81"/>
        <end position="206"/>
    </location>
</feature>
<dbReference type="Pfam" id="PF00400">
    <property type="entry name" value="WD40"/>
    <property type="match status" value="4"/>
</dbReference>
<dbReference type="InterPro" id="IPR001680">
    <property type="entry name" value="WD40_rpt"/>
</dbReference>
<name>A0A139HWJ3_9PEZI</name>